<gene>
    <name evidence="2" type="ORF">GPM918_LOCUS17639</name>
    <name evidence="3" type="ORF">SRO942_LOCUS17636</name>
</gene>
<reference evidence="2" key="1">
    <citation type="submission" date="2021-02" db="EMBL/GenBank/DDBJ databases">
        <authorList>
            <person name="Nowell W R."/>
        </authorList>
    </citation>
    <scope>NUCLEOTIDE SEQUENCE</scope>
</reference>
<accession>A0A814MI53</accession>
<evidence type="ECO:0000313" key="3">
    <source>
        <dbReference type="EMBL" id="CAF3844535.1"/>
    </source>
</evidence>
<evidence type="ECO:0000256" key="1">
    <source>
        <dbReference type="SAM" id="Phobius"/>
    </source>
</evidence>
<keyword evidence="1" id="KW-0472">Membrane</keyword>
<proteinExistence type="predicted"/>
<keyword evidence="1" id="KW-1133">Transmembrane helix</keyword>
<dbReference type="Proteomes" id="UP000681722">
    <property type="component" value="Unassembled WGS sequence"/>
</dbReference>
<dbReference type="Proteomes" id="UP000663829">
    <property type="component" value="Unassembled WGS sequence"/>
</dbReference>
<dbReference type="AlphaFoldDB" id="A0A814MI53"/>
<sequence>MIIHTIYYLYYLFLYPIIIPSSIVLSQIISHQCSCNCCSTYSGCIPTVVGQATSASCTTQDCQTGCRQQYSSQCTTYGQVQATCLTPTFNCQCNCCRGYGCTLVTNVIPSGSASVTSFSCDIASCTLACASKLPYYCPTAELDGKTQGQCTGQVTTTSTTTLPELFRGNNCTCACCSSGYFCATSLTSTLVVGFTSATSCQQCTQECMNKFTNQRCVSSSYPYGQQLVGVCTNAILTTNPGTGQYRCQCNCCPSSGGQCQQSTVNSQICSDSACTSQCIQTYGQAQCANTNGQTIGQCIGGNGYIAIRPQQQLVGFYLVVVSLRALFSNCL</sequence>
<organism evidence="2 4">
    <name type="scientific">Didymodactylos carnosus</name>
    <dbReference type="NCBI Taxonomy" id="1234261"/>
    <lineage>
        <taxon>Eukaryota</taxon>
        <taxon>Metazoa</taxon>
        <taxon>Spiralia</taxon>
        <taxon>Gnathifera</taxon>
        <taxon>Rotifera</taxon>
        <taxon>Eurotatoria</taxon>
        <taxon>Bdelloidea</taxon>
        <taxon>Philodinida</taxon>
        <taxon>Philodinidae</taxon>
        <taxon>Didymodactylos</taxon>
    </lineage>
</organism>
<comment type="caution">
    <text evidence="2">The sequence shown here is derived from an EMBL/GenBank/DDBJ whole genome shotgun (WGS) entry which is preliminary data.</text>
</comment>
<feature type="transmembrane region" description="Helical" evidence="1">
    <location>
        <begin position="7"/>
        <end position="29"/>
    </location>
</feature>
<keyword evidence="4" id="KW-1185">Reference proteome</keyword>
<evidence type="ECO:0000313" key="2">
    <source>
        <dbReference type="EMBL" id="CAF1078298.1"/>
    </source>
</evidence>
<dbReference type="EMBL" id="CAJNOQ010004898">
    <property type="protein sequence ID" value="CAF1078298.1"/>
    <property type="molecule type" value="Genomic_DNA"/>
</dbReference>
<protein>
    <submittedName>
        <fullName evidence="2">Uncharacterized protein</fullName>
    </submittedName>
</protein>
<dbReference type="EMBL" id="CAJOBC010004898">
    <property type="protein sequence ID" value="CAF3844535.1"/>
    <property type="molecule type" value="Genomic_DNA"/>
</dbReference>
<evidence type="ECO:0000313" key="4">
    <source>
        <dbReference type="Proteomes" id="UP000663829"/>
    </source>
</evidence>
<dbReference type="OrthoDB" id="10009885at2759"/>
<name>A0A814MI53_9BILA</name>
<keyword evidence="1" id="KW-0812">Transmembrane</keyword>